<name>A0A5C5EBX1_9LACT</name>
<dbReference type="AlphaFoldDB" id="A0A5C5EBX1"/>
<evidence type="ECO:0000259" key="4">
    <source>
        <dbReference type="PROSITE" id="PS50995"/>
    </source>
</evidence>
<dbReference type="Pfam" id="PF01047">
    <property type="entry name" value="MarR"/>
    <property type="match status" value="1"/>
</dbReference>
<protein>
    <submittedName>
        <fullName evidence="5">MarR family transcriptional regulator</fullName>
    </submittedName>
</protein>
<keyword evidence="2" id="KW-0238">DNA-binding</keyword>
<accession>A0A5C5EBX1</accession>
<sequence length="212" mass="24157">MQFFHVTFLLSCSFNATLIIFNFPENGLHQVESIDICLDNAIIDSVLCIKVRKGGNILISREMMGAYIPMLHNQFKEQMNRMVDKIDLTTSQIHVLFYLKSHGDEEVIQKDIEEKFNLSNPTVTGVIKRLEAKGFVTRTVSSKDARSKSIHLTEKSIAASEEMKQALLEANKKVFEGFSEDELDVLEECFKRMLHNLEGGCVHGHVHKKENN</sequence>
<dbReference type="GO" id="GO:0003700">
    <property type="term" value="F:DNA-binding transcription factor activity"/>
    <property type="evidence" value="ECO:0007669"/>
    <property type="project" value="InterPro"/>
</dbReference>
<proteinExistence type="predicted"/>
<keyword evidence="6" id="KW-1185">Reference proteome</keyword>
<evidence type="ECO:0000313" key="6">
    <source>
        <dbReference type="Proteomes" id="UP000313395"/>
    </source>
</evidence>
<evidence type="ECO:0000256" key="1">
    <source>
        <dbReference type="ARBA" id="ARBA00023015"/>
    </source>
</evidence>
<organism evidence="5 6">
    <name type="scientific">Trichococcus shcherbakoviae subsp. psychrophilus</name>
    <dbReference type="NCBI Taxonomy" id="2585775"/>
    <lineage>
        <taxon>Bacteria</taxon>
        <taxon>Bacillati</taxon>
        <taxon>Bacillota</taxon>
        <taxon>Bacilli</taxon>
        <taxon>Lactobacillales</taxon>
        <taxon>Carnobacteriaceae</taxon>
        <taxon>Trichococcus</taxon>
    </lineage>
</organism>
<dbReference type="GO" id="GO:0003677">
    <property type="term" value="F:DNA binding"/>
    <property type="evidence" value="ECO:0007669"/>
    <property type="project" value="UniProtKB-KW"/>
</dbReference>
<comment type="caution">
    <text evidence="5">The sequence shown here is derived from an EMBL/GenBank/DDBJ whole genome shotgun (WGS) entry which is preliminary data.</text>
</comment>
<dbReference type="EMBL" id="VENO01000001">
    <property type="protein sequence ID" value="TNV70258.1"/>
    <property type="molecule type" value="Genomic_DNA"/>
</dbReference>
<evidence type="ECO:0000256" key="3">
    <source>
        <dbReference type="ARBA" id="ARBA00023163"/>
    </source>
</evidence>
<reference evidence="5 6" key="1">
    <citation type="submission" date="2019-06" db="EMBL/GenBank/DDBJ databases">
        <title>Description Trichococcus psychrophilus sp. nov., isolated from a cold spring, by genomic and phenotypic analyses.</title>
        <authorList>
            <person name="Zakharyuk A."/>
        </authorList>
    </citation>
    <scope>NUCLEOTIDE SEQUENCE [LARGE SCALE GENOMIC DNA]</scope>
    <source>
        <strain evidence="5 6">SKBG</strain>
    </source>
</reference>
<dbReference type="Proteomes" id="UP000313395">
    <property type="component" value="Unassembled WGS sequence"/>
</dbReference>
<dbReference type="PRINTS" id="PR00598">
    <property type="entry name" value="HTHMARR"/>
</dbReference>
<dbReference type="Gene3D" id="1.10.10.10">
    <property type="entry name" value="Winged helix-like DNA-binding domain superfamily/Winged helix DNA-binding domain"/>
    <property type="match status" value="1"/>
</dbReference>
<dbReference type="PROSITE" id="PS50995">
    <property type="entry name" value="HTH_MARR_2"/>
    <property type="match status" value="1"/>
</dbReference>
<dbReference type="InterPro" id="IPR000835">
    <property type="entry name" value="HTH_MarR-typ"/>
</dbReference>
<dbReference type="SMART" id="SM00347">
    <property type="entry name" value="HTH_MARR"/>
    <property type="match status" value="1"/>
</dbReference>
<evidence type="ECO:0000313" key="5">
    <source>
        <dbReference type="EMBL" id="TNV70258.1"/>
    </source>
</evidence>
<dbReference type="InterPro" id="IPR036390">
    <property type="entry name" value="WH_DNA-bd_sf"/>
</dbReference>
<keyword evidence="1" id="KW-0805">Transcription regulation</keyword>
<dbReference type="PANTHER" id="PTHR42756:SF1">
    <property type="entry name" value="TRANSCRIPTIONAL REPRESSOR OF EMRAB OPERON"/>
    <property type="match status" value="1"/>
</dbReference>
<evidence type="ECO:0000256" key="2">
    <source>
        <dbReference type="ARBA" id="ARBA00023125"/>
    </source>
</evidence>
<gene>
    <name evidence="5" type="ORF">FHK04_03275</name>
</gene>
<feature type="domain" description="HTH marR-type" evidence="4">
    <location>
        <begin position="61"/>
        <end position="195"/>
    </location>
</feature>
<keyword evidence="3" id="KW-0804">Transcription</keyword>
<dbReference type="InterPro" id="IPR036388">
    <property type="entry name" value="WH-like_DNA-bd_sf"/>
</dbReference>
<dbReference type="SUPFAM" id="SSF46785">
    <property type="entry name" value="Winged helix' DNA-binding domain"/>
    <property type="match status" value="1"/>
</dbReference>
<dbReference type="PANTHER" id="PTHR42756">
    <property type="entry name" value="TRANSCRIPTIONAL REGULATOR, MARR"/>
    <property type="match status" value="1"/>
</dbReference>